<protein>
    <submittedName>
        <fullName evidence="2">Uncharacterized protein</fullName>
    </submittedName>
</protein>
<keyword evidence="3" id="KW-1185">Reference proteome</keyword>
<dbReference type="EMBL" id="VSRR010006757">
    <property type="protein sequence ID" value="MPC45503.1"/>
    <property type="molecule type" value="Genomic_DNA"/>
</dbReference>
<feature type="region of interest" description="Disordered" evidence="1">
    <location>
        <begin position="1"/>
        <end position="59"/>
    </location>
</feature>
<evidence type="ECO:0000313" key="3">
    <source>
        <dbReference type="Proteomes" id="UP000324222"/>
    </source>
</evidence>
<sequence>MKEILNKGLVREAGEGGSQGSDVKGETSERSLIGRPSGKQTASQSENPLPHSSQLIGSR</sequence>
<accession>A0A5B7FK27</accession>
<comment type="caution">
    <text evidence="2">The sequence shown here is derived from an EMBL/GenBank/DDBJ whole genome shotgun (WGS) entry which is preliminary data.</text>
</comment>
<proteinExistence type="predicted"/>
<feature type="compositionally biased region" description="Basic and acidic residues" evidence="1">
    <location>
        <begin position="1"/>
        <end position="14"/>
    </location>
</feature>
<feature type="compositionally biased region" description="Polar residues" evidence="1">
    <location>
        <begin position="38"/>
        <end position="59"/>
    </location>
</feature>
<evidence type="ECO:0000256" key="1">
    <source>
        <dbReference type="SAM" id="MobiDB-lite"/>
    </source>
</evidence>
<reference evidence="2 3" key="1">
    <citation type="submission" date="2019-05" db="EMBL/GenBank/DDBJ databases">
        <title>Another draft genome of Portunus trituberculatus and its Hox gene families provides insights of decapod evolution.</title>
        <authorList>
            <person name="Jeong J.-H."/>
            <person name="Song I."/>
            <person name="Kim S."/>
            <person name="Choi T."/>
            <person name="Kim D."/>
            <person name="Ryu S."/>
            <person name="Kim W."/>
        </authorList>
    </citation>
    <scope>NUCLEOTIDE SEQUENCE [LARGE SCALE GENOMIC DNA]</scope>
    <source>
        <tissue evidence="2">Muscle</tissue>
    </source>
</reference>
<gene>
    <name evidence="2" type="ORF">E2C01_039202</name>
</gene>
<dbReference type="Proteomes" id="UP000324222">
    <property type="component" value="Unassembled WGS sequence"/>
</dbReference>
<dbReference type="AlphaFoldDB" id="A0A5B7FK27"/>
<organism evidence="2 3">
    <name type="scientific">Portunus trituberculatus</name>
    <name type="common">Swimming crab</name>
    <name type="synonym">Neptunus trituberculatus</name>
    <dbReference type="NCBI Taxonomy" id="210409"/>
    <lineage>
        <taxon>Eukaryota</taxon>
        <taxon>Metazoa</taxon>
        <taxon>Ecdysozoa</taxon>
        <taxon>Arthropoda</taxon>
        <taxon>Crustacea</taxon>
        <taxon>Multicrustacea</taxon>
        <taxon>Malacostraca</taxon>
        <taxon>Eumalacostraca</taxon>
        <taxon>Eucarida</taxon>
        <taxon>Decapoda</taxon>
        <taxon>Pleocyemata</taxon>
        <taxon>Brachyura</taxon>
        <taxon>Eubrachyura</taxon>
        <taxon>Portunoidea</taxon>
        <taxon>Portunidae</taxon>
        <taxon>Portuninae</taxon>
        <taxon>Portunus</taxon>
    </lineage>
</organism>
<evidence type="ECO:0000313" key="2">
    <source>
        <dbReference type="EMBL" id="MPC45503.1"/>
    </source>
</evidence>
<name>A0A5B7FK27_PORTR</name>